<proteinExistence type="predicted"/>
<dbReference type="Proteomes" id="UP000799755">
    <property type="component" value="Unassembled WGS sequence"/>
</dbReference>
<dbReference type="EMBL" id="MU003494">
    <property type="protein sequence ID" value="KAF2476222.1"/>
    <property type="molecule type" value="Genomic_DNA"/>
</dbReference>
<evidence type="ECO:0000313" key="2">
    <source>
        <dbReference type="Proteomes" id="UP000799755"/>
    </source>
</evidence>
<name>A0ACB6RAU7_9PLEO</name>
<comment type="caution">
    <text evidence="1">The sequence shown here is derived from an EMBL/GenBank/DDBJ whole genome shotgun (WGS) entry which is preliminary data.</text>
</comment>
<keyword evidence="2" id="KW-1185">Reference proteome</keyword>
<sequence>MAEDFAFIIDLEYDPVKNQELGAAFSKERSSTTTRLEDIINIQAGSETGGRSYLSIIPTTIQIVKPDHTLFIWRAAFHPGTGRRFTSLVISCKFSTAGAASTPQPQNQSTAKGPPLKVIAHAPRKSFGGTSRETKKTAWGLELPIMFTGAGVVEVGVTPTTNHEKKREVEHAFTITGTARGAPNKHTCVWTVEENNSTERGIPSEIQLATLIHHTSPVQCDVTVSGRVSGGILPPHYLKAKTAPEDRRKVIDPAAFIGLLCEYEFNGDPEGCDRLLKDWTGEVEGSILEFKQPVTKA</sequence>
<evidence type="ECO:0000313" key="1">
    <source>
        <dbReference type="EMBL" id="KAF2476222.1"/>
    </source>
</evidence>
<gene>
    <name evidence="1" type="ORF">BDR25DRAFT_339316</name>
</gene>
<protein>
    <submittedName>
        <fullName evidence="1">Uncharacterized protein</fullName>
    </submittedName>
</protein>
<organism evidence="1 2">
    <name type="scientific">Lindgomyces ingoldianus</name>
    <dbReference type="NCBI Taxonomy" id="673940"/>
    <lineage>
        <taxon>Eukaryota</taxon>
        <taxon>Fungi</taxon>
        <taxon>Dikarya</taxon>
        <taxon>Ascomycota</taxon>
        <taxon>Pezizomycotina</taxon>
        <taxon>Dothideomycetes</taxon>
        <taxon>Pleosporomycetidae</taxon>
        <taxon>Pleosporales</taxon>
        <taxon>Lindgomycetaceae</taxon>
        <taxon>Lindgomyces</taxon>
    </lineage>
</organism>
<accession>A0ACB6RAU7</accession>
<reference evidence="1" key="1">
    <citation type="journal article" date="2020" name="Stud. Mycol.">
        <title>101 Dothideomycetes genomes: a test case for predicting lifestyles and emergence of pathogens.</title>
        <authorList>
            <person name="Haridas S."/>
            <person name="Albert R."/>
            <person name="Binder M."/>
            <person name="Bloem J."/>
            <person name="Labutti K."/>
            <person name="Salamov A."/>
            <person name="Andreopoulos B."/>
            <person name="Baker S."/>
            <person name="Barry K."/>
            <person name="Bills G."/>
            <person name="Bluhm B."/>
            <person name="Cannon C."/>
            <person name="Castanera R."/>
            <person name="Culley D."/>
            <person name="Daum C."/>
            <person name="Ezra D."/>
            <person name="Gonzalez J."/>
            <person name="Henrissat B."/>
            <person name="Kuo A."/>
            <person name="Liang C."/>
            <person name="Lipzen A."/>
            <person name="Lutzoni F."/>
            <person name="Magnuson J."/>
            <person name="Mondo S."/>
            <person name="Nolan M."/>
            <person name="Ohm R."/>
            <person name="Pangilinan J."/>
            <person name="Park H.-J."/>
            <person name="Ramirez L."/>
            <person name="Alfaro M."/>
            <person name="Sun H."/>
            <person name="Tritt A."/>
            <person name="Yoshinaga Y."/>
            <person name="Zwiers L.-H."/>
            <person name="Turgeon B."/>
            <person name="Goodwin S."/>
            <person name="Spatafora J."/>
            <person name="Crous P."/>
            <person name="Grigoriev I."/>
        </authorList>
    </citation>
    <scope>NUCLEOTIDE SEQUENCE</scope>
    <source>
        <strain evidence="1">ATCC 200398</strain>
    </source>
</reference>